<dbReference type="RefSeq" id="WP_095609334.1">
    <property type="nucleotide sequence ID" value="NZ_CAUHCB010000016.1"/>
</dbReference>
<evidence type="ECO:0000259" key="1">
    <source>
        <dbReference type="Pfam" id="PF08543"/>
    </source>
</evidence>
<keyword evidence="4" id="KW-1185">Reference proteome</keyword>
<dbReference type="InterPro" id="IPR004399">
    <property type="entry name" value="HMP/HMP-P_kinase_dom"/>
</dbReference>
<keyword evidence="2" id="KW-0418">Kinase</keyword>
<sequence length="256" mass="28410">MYIENKFKEEKPCSMTIAGLDPSAGAGLLADLKTFQAHDIYATCVCSTLTAQNPFEVKNVEKVDPSFIADEIDMIMDAYPIKYIKTGVLYANDIIKIVNKKVVEYDLSVIVDPVMISESGCDLSGDNFADNLKENLLKNAYLTTPNIHEAEKLTNMKIQTEDDMINSALKLNKYCNCVITGGHLYGNDILCVDGEITKIKGNMIKSDNTHGTGCNYSAAITSNLIHEKSLKQSCHNANKYIQKAIMNGFYNTPYQF</sequence>
<accession>A0A2A2HB95</accession>
<dbReference type="PANTHER" id="PTHR20858:SF17">
    <property type="entry name" value="HYDROXYMETHYLPYRIMIDINE_PHOSPHOMETHYLPYRIMIDINE KINASE THI20-RELATED"/>
    <property type="match status" value="1"/>
</dbReference>
<dbReference type="GO" id="GO:0008902">
    <property type="term" value="F:hydroxymethylpyrimidine kinase activity"/>
    <property type="evidence" value="ECO:0007669"/>
    <property type="project" value="UniProtKB-EC"/>
</dbReference>
<dbReference type="OrthoDB" id="43786at2157"/>
<dbReference type="InterPro" id="IPR013749">
    <property type="entry name" value="PM/HMP-P_kinase-1"/>
</dbReference>
<name>A0A2A2HB95_9EURY</name>
<dbReference type="Gene3D" id="3.40.1190.20">
    <property type="match status" value="1"/>
</dbReference>
<comment type="caution">
    <text evidence="2">The sequence shown here is derived from an EMBL/GenBank/DDBJ whole genome shotgun (WGS) entry which is preliminary data.</text>
</comment>
<evidence type="ECO:0000313" key="4">
    <source>
        <dbReference type="Proteomes" id="UP000217528"/>
    </source>
</evidence>
<dbReference type="CDD" id="cd01169">
    <property type="entry name" value="HMPP_kinase"/>
    <property type="match status" value="1"/>
</dbReference>
<keyword evidence="3" id="KW-0808">Transferase</keyword>
<dbReference type="Pfam" id="PF08543">
    <property type="entry name" value="Phos_pyr_kin"/>
    <property type="match status" value="1"/>
</dbReference>
<dbReference type="EMBL" id="LWMS01000009">
    <property type="protein sequence ID" value="PWL08804.1"/>
    <property type="molecule type" value="Genomic_DNA"/>
</dbReference>
<evidence type="ECO:0000313" key="2">
    <source>
        <dbReference type="EMBL" id="PAV06692.1"/>
    </source>
</evidence>
<dbReference type="SUPFAM" id="SSF53613">
    <property type="entry name" value="Ribokinase-like"/>
    <property type="match status" value="1"/>
</dbReference>
<evidence type="ECO:0000313" key="5">
    <source>
        <dbReference type="Proteomes" id="UP000246004"/>
    </source>
</evidence>
<dbReference type="EMBL" id="LMVN01000027">
    <property type="protein sequence ID" value="PAV06692.1"/>
    <property type="molecule type" value="Genomic_DNA"/>
</dbReference>
<reference evidence="2 4" key="2">
    <citation type="journal article" date="2017" name="BMC Genomics">
        <title>Genomic analysis of methanogenic archaea reveals a shift towards energy conservation.</title>
        <authorList>
            <person name="Gilmore S.P."/>
            <person name="Henske J.K."/>
            <person name="Sexton J.A."/>
            <person name="Solomon K.V."/>
            <person name="Seppala S."/>
            <person name="Yoo J.I."/>
            <person name="Huyett L.M."/>
            <person name="Pressman A."/>
            <person name="Cogan J.Z."/>
            <person name="Kivenson V."/>
            <person name="Peng X."/>
            <person name="Tan Y."/>
            <person name="Valentine D.L."/>
            <person name="O'Malley M.A."/>
        </authorList>
    </citation>
    <scope>NUCLEOTIDE SEQUENCE [LARGE SCALE GENOMIC DNA]</scope>
    <source>
        <strain evidence="2 4">1R-7</strain>
    </source>
</reference>
<dbReference type="AlphaFoldDB" id="A0A2A2HB95"/>
<dbReference type="GO" id="GO:0008972">
    <property type="term" value="F:phosphomethylpyrimidine kinase activity"/>
    <property type="evidence" value="ECO:0007669"/>
    <property type="project" value="UniProtKB-EC"/>
</dbReference>
<dbReference type="Proteomes" id="UP000217528">
    <property type="component" value="Unassembled WGS sequence"/>
</dbReference>
<organism evidence="2 4">
    <name type="scientific">Methanosphaera cuniculi</name>
    <dbReference type="NCBI Taxonomy" id="1077256"/>
    <lineage>
        <taxon>Archaea</taxon>
        <taxon>Methanobacteriati</taxon>
        <taxon>Methanobacteriota</taxon>
        <taxon>Methanomada group</taxon>
        <taxon>Methanobacteria</taxon>
        <taxon>Methanobacteriales</taxon>
        <taxon>Methanobacteriaceae</taxon>
        <taxon>Methanosphaera</taxon>
    </lineage>
</organism>
<reference evidence="3 5" key="1">
    <citation type="submission" date="2016-04" db="EMBL/GenBank/DDBJ databases">
        <title>Genome sequence of Methanosphaera cuniculi DSM 4103.</title>
        <authorList>
            <person name="Poehlein A."/>
            <person name="Seedorf H."/>
            <person name="Daniel R."/>
        </authorList>
    </citation>
    <scope>NUCLEOTIDE SEQUENCE [LARGE SCALE GENOMIC DNA]</scope>
    <source>
        <strain evidence="3 5">DSM 4103</strain>
    </source>
</reference>
<dbReference type="PANTHER" id="PTHR20858">
    <property type="entry name" value="PHOSPHOMETHYLPYRIMIDINE KINASE"/>
    <property type="match status" value="1"/>
</dbReference>
<dbReference type="GO" id="GO:0005829">
    <property type="term" value="C:cytosol"/>
    <property type="evidence" value="ECO:0007669"/>
    <property type="project" value="TreeGrafter"/>
</dbReference>
<dbReference type="InterPro" id="IPR029056">
    <property type="entry name" value="Ribokinase-like"/>
</dbReference>
<evidence type="ECO:0000313" key="3">
    <source>
        <dbReference type="EMBL" id="PWL08804.1"/>
    </source>
</evidence>
<dbReference type="GO" id="GO:0009228">
    <property type="term" value="P:thiamine biosynthetic process"/>
    <property type="evidence" value="ECO:0007669"/>
    <property type="project" value="InterPro"/>
</dbReference>
<dbReference type="NCBIfam" id="TIGR00097">
    <property type="entry name" value="HMP-P_kinase"/>
    <property type="match status" value="1"/>
</dbReference>
<dbReference type="EC" id="2.7.1.49" evidence="3"/>
<proteinExistence type="predicted"/>
<feature type="domain" description="Pyridoxamine kinase/Phosphomethylpyrimidine kinase" evidence="1">
    <location>
        <begin position="21"/>
        <end position="249"/>
    </location>
</feature>
<dbReference type="Proteomes" id="UP000246004">
    <property type="component" value="Unassembled WGS sequence"/>
</dbReference>
<gene>
    <name evidence="3" type="primary">thiD</name>
    <name evidence="2" type="ORF">ASJ82_04485</name>
    <name evidence="3" type="ORF">MSCUN_02960</name>
</gene>
<dbReference type="EC" id="2.7.4.7" evidence="3"/>
<protein>
    <submittedName>
        <fullName evidence="2">Hydroxymethylpyrimidine/phosphomethylpyrimidine kinase</fullName>
        <ecNumber evidence="3">2.7.1.49</ecNumber>
        <ecNumber evidence="3">2.7.4.7</ecNumber>
    </submittedName>
</protein>